<keyword evidence="4 6" id="KW-1133">Transmembrane helix</keyword>
<evidence type="ECO:0000256" key="3">
    <source>
        <dbReference type="ARBA" id="ARBA00022692"/>
    </source>
</evidence>
<dbReference type="Proteomes" id="UP000292939">
    <property type="component" value="Chromosome"/>
</dbReference>
<name>A0A4P6UI07_9BURK</name>
<dbReference type="Pfam" id="PF03788">
    <property type="entry name" value="LrgA"/>
    <property type="match status" value="1"/>
</dbReference>
<dbReference type="OrthoDB" id="385012at2"/>
<evidence type="ECO:0000256" key="4">
    <source>
        <dbReference type="ARBA" id="ARBA00022989"/>
    </source>
</evidence>
<protein>
    <submittedName>
        <fullName evidence="7">CidA/LrgA family protein</fullName>
    </submittedName>
</protein>
<keyword evidence="2" id="KW-1003">Cell membrane</keyword>
<feature type="transmembrane region" description="Helical" evidence="6">
    <location>
        <begin position="29"/>
        <end position="47"/>
    </location>
</feature>
<comment type="subcellular location">
    <subcellularLocation>
        <location evidence="1">Cell membrane</location>
        <topology evidence="1">Multi-pass membrane protein</topology>
    </subcellularLocation>
</comment>
<evidence type="ECO:0000313" key="7">
    <source>
        <dbReference type="EMBL" id="QBK03677.1"/>
    </source>
</evidence>
<gene>
    <name evidence="7" type="ORF">DW355_01830</name>
</gene>
<dbReference type="RefSeq" id="WP_131277561.1">
    <property type="nucleotide sequence ID" value="NZ_CP031395.1"/>
</dbReference>
<keyword evidence="3 6" id="KW-0812">Transmembrane</keyword>
<dbReference type="PANTHER" id="PTHR33931:SF2">
    <property type="entry name" value="HOLIN-LIKE PROTEIN CIDA"/>
    <property type="match status" value="1"/>
</dbReference>
<feature type="transmembrane region" description="Helical" evidence="6">
    <location>
        <begin position="59"/>
        <end position="81"/>
    </location>
</feature>
<evidence type="ECO:0000256" key="5">
    <source>
        <dbReference type="ARBA" id="ARBA00023136"/>
    </source>
</evidence>
<sequence>MNTGALTGLAWLLVFQSIGEVLSRFFHLPIPGPVIGMVLLFAALFQPRVRDKVALCAQFLLAHLSLLFVPVGVGVMAYFGALAEHGLRLVLVIILSTWIGLAVTASVLYALRGKGTAPSVPIDPKSTATSDRA</sequence>
<dbReference type="AlphaFoldDB" id="A0A4P6UI07"/>
<evidence type="ECO:0000256" key="1">
    <source>
        <dbReference type="ARBA" id="ARBA00004651"/>
    </source>
</evidence>
<evidence type="ECO:0000313" key="8">
    <source>
        <dbReference type="Proteomes" id="UP000292939"/>
    </source>
</evidence>
<evidence type="ECO:0000256" key="6">
    <source>
        <dbReference type="SAM" id="Phobius"/>
    </source>
</evidence>
<dbReference type="EMBL" id="CP031395">
    <property type="protein sequence ID" value="QBK03677.1"/>
    <property type="molecule type" value="Genomic_DNA"/>
</dbReference>
<dbReference type="KEGG" id="hgr:DW355_01830"/>
<proteinExistence type="predicted"/>
<reference evidence="7 8" key="1">
    <citation type="submission" date="2018-07" db="EMBL/GenBank/DDBJ databases">
        <title>Exploring interactions and the metabolic potential of the ultra-small soil bacteria Hylemonella gracilis.</title>
        <authorList>
            <person name="Tyc O."/>
            <person name="Kulkarni P."/>
            <person name="Gawehns F."/>
            <person name="Hundscheid M."/>
            <person name="Zweers H."/>
            <person name="Garbeva P."/>
        </authorList>
    </citation>
    <scope>NUCLEOTIDE SEQUENCE [LARGE SCALE GENOMIC DNA]</scope>
    <source>
        <strain evidence="7 8">NS1</strain>
    </source>
</reference>
<accession>A0A4P6UI07</accession>
<dbReference type="GO" id="GO:0005886">
    <property type="term" value="C:plasma membrane"/>
    <property type="evidence" value="ECO:0007669"/>
    <property type="project" value="UniProtKB-SubCell"/>
</dbReference>
<dbReference type="PANTHER" id="PTHR33931">
    <property type="entry name" value="HOLIN-LIKE PROTEIN CIDA-RELATED"/>
    <property type="match status" value="1"/>
</dbReference>
<feature type="transmembrane region" description="Helical" evidence="6">
    <location>
        <begin position="87"/>
        <end position="111"/>
    </location>
</feature>
<dbReference type="InterPro" id="IPR005538">
    <property type="entry name" value="LrgA/CidA"/>
</dbReference>
<organism evidence="7 8">
    <name type="scientific">Hylemonella gracilis</name>
    <dbReference type="NCBI Taxonomy" id="80880"/>
    <lineage>
        <taxon>Bacteria</taxon>
        <taxon>Pseudomonadati</taxon>
        <taxon>Pseudomonadota</taxon>
        <taxon>Betaproteobacteria</taxon>
        <taxon>Burkholderiales</taxon>
        <taxon>Comamonadaceae</taxon>
        <taxon>Hylemonella</taxon>
    </lineage>
</organism>
<evidence type="ECO:0000256" key="2">
    <source>
        <dbReference type="ARBA" id="ARBA00022475"/>
    </source>
</evidence>
<keyword evidence="5 6" id="KW-0472">Membrane</keyword>